<dbReference type="PANTHER" id="PTHR21292">
    <property type="entry name" value="EXOCYST COMPLEX COMPONENT SEC6-RELATED"/>
    <property type="match status" value="1"/>
</dbReference>
<dbReference type="STRING" id="109280.ENSHCOP00000017294"/>
<protein>
    <submittedName>
        <fullName evidence="3">Tumor necrosis factor alpha-induced protein 2-like</fullName>
    </submittedName>
</protein>
<keyword evidence="4" id="KW-1185">Reference proteome</keyword>
<feature type="region of interest" description="Disordered" evidence="2">
    <location>
        <begin position="1"/>
        <end position="84"/>
    </location>
</feature>
<proteinExistence type="inferred from homology"/>
<dbReference type="OrthoDB" id="190098at2759"/>
<evidence type="ECO:0000313" key="3">
    <source>
        <dbReference type="Ensembl" id="ENSHCOP00000017294.1"/>
    </source>
</evidence>
<comment type="similarity">
    <text evidence="1">Belongs to the SEC6 family.</text>
</comment>
<dbReference type="Ensembl" id="ENSHCOT00000014160.1">
    <property type="protein sequence ID" value="ENSHCOP00000017294.1"/>
    <property type="gene ID" value="ENSHCOG00000000977.1"/>
</dbReference>
<dbReference type="OMA" id="CTFILRW"/>
<evidence type="ECO:0000313" key="4">
    <source>
        <dbReference type="Proteomes" id="UP000264820"/>
    </source>
</evidence>
<dbReference type="PANTHER" id="PTHR21292:SF4">
    <property type="entry name" value="TUMOR NECROSIS FACTOR ALPHA-INDUCED PROTEIN 2"/>
    <property type="match status" value="1"/>
</dbReference>
<dbReference type="Pfam" id="PF06046">
    <property type="entry name" value="Sec6"/>
    <property type="match status" value="1"/>
</dbReference>
<reference evidence="3" key="2">
    <citation type="submission" date="2025-09" db="UniProtKB">
        <authorList>
            <consortium name="Ensembl"/>
        </authorList>
    </citation>
    <scope>IDENTIFICATION</scope>
</reference>
<dbReference type="AlphaFoldDB" id="A0A3Q2YGI4"/>
<dbReference type="GO" id="GO:0000149">
    <property type="term" value="F:SNARE binding"/>
    <property type="evidence" value="ECO:0007669"/>
    <property type="project" value="TreeGrafter"/>
</dbReference>
<evidence type="ECO:0000256" key="2">
    <source>
        <dbReference type="SAM" id="MobiDB-lite"/>
    </source>
</evidence>
<accession>A0A3Q2YGI4</accession>
<dbReference type="Proteomes" id="UP000264820">
    <property type="component" value="Unplaced"/>
</dbReference>
<reference evidence="3" key="1">
    <citation type="submission" date="2025-08" db="UniProtKB">
        <authorList>
            <consortium name="Ensembl"/>
        </authorList>
    </citation>
    <scope>IDENTIFICATION</scope>
</reference>
<dbReference type="Gene3D" id="1.10.357.50">
    <property type="match status" value="1"/>
</dbReference>
<feature type="compositionally biased region" description="Basic and acidic residues" evidence="2">
    <location>
        <begin position="1"/>
        <end position="12"/>
    </location>
</feature>
<dbReference type="Gene3D" id="1.10.357.70">
    <property type="entry name" value="Exocyst complex component Sec6, C-terminal domain"/>
    <property type="match status" value="1"/>
</dbReference>
<dbReference type="GeneID" id="109521083"/>
<dbReference type="GO" id="GO:0051601">
    <property type="term" value="P:exocyst localization"/>
    <property type="evidence" value="ECO:0007669"/>
    <property type="project" value="TreeGrafter"/>
</dbReference>
<sequence length="660" mass="74545">MRSDSPQKHDGFKWSTLAPLSNPLRKAAAEKKPPGKAAGGPKLNLKFPKVWGPKAPQVRRNSTSTTDKRTEPQDIPDLTAPPAPPPPALTFEQHLSALHLSEAGRLLLAREERLFVGGPDDKAPPLEVPSGDVDALAADRQTLEEAVLQTLRGSLDQMDADALKSAVTFMQQEDECDDGWEQYGGMAPPWRLRGWRQLHDETLRSLVEERMDAPPTPSTEQSSIQADVHGMGRRLRRDLLLVAERVKPCYPSHLAICQLYATWYHHCISIRLRRLADFGLDDRDCTFLLRWVNDYYPQLLQEPQLAADIDAKVLQELLPENLLSPLEEQYLSHQQRELTTYVGRILDQAQEAWTKGEEPPKEDGCFVSPTAYDVIQMVNGIVNAAAKVVGDPHKAQNLTRQLQDLLHRFRTFQAQVIKRNKANSAAFVKANLGCVAQFRHFLSTQSRLFPEDVREGCLSVLSDMKQSAHDYLLNPVHRNLKLCYRKLFSQEWLKKSTLVLLLSGLEDEMPQLQGSSESCHRELIGQLHQEVSVEYARRLLKGELRLKDKQQQQQAADNVDDDACALHDFFARHGSEEAWLQKALSMMAEILKLQDLPAIQCQVASLGSDFPDFSEKHVMSLLKLKCSLTKEDRMNIQAVLAEIPKDCGRSRPFFSFVLVK</sequence>
<evidence type="ECO:0000256" key="1">
    <source>
        <dbReference type="ARBA" id="ARBA00009447"/>
    </source>
</evidence>
<dbReference type="InterPro" id="IPR042532">
    <property type="entry name" value="EXOC3/Sec6_C"/>
</dbReference>
<dbReference type="GeneTree" id="ENSGT01030000234613"/>
<dbReference type="GO" id="GO:0006887">
    <property type="term" value="P:exocytosis"/>
    <property type="evidence" value="ECO:0007669"/>
    <property type="project" value="InterPro"/>
</dbReference>
<dbReference type="InterPro" id="IPR010326">
    <property type="entry name" value="EXOC3/Sec6"/>
</dbReference>
<dbReference type="RefSeq" id="XP_019734293.1">
    <property type="nucleotide sequence ID" value="XM_019878734.1"/>
</dbReference>
<organism evidence="3 4">
    <name type="scientific">Hippocampus comes</name>
    <name type="common">Tiger tail seahorse</name>
    <dbReference type="NCBI Taxonomy" id="109280"/>
    <lineage>
        <taxon>Eukaryota</taxon>
        <taxon>Metazoa</taxon>
        <taxon>Chordata</taxon>
        <taxon>Craniata</taxon>
        <taxon>Vertebrata</taxon>
        <taxon>Euteleostomi</taxon>
        <taxon>Actinopterygii</taxon>
        <taxon>Neopterygii</taxon>
        <taxon>Teleostei</taxon>
        <taxon>Neoteleostei</taxon>
        <taxon>Acanthomorphata</taxon>
        <taxon>Syngnathiaria</taxon>
        <taxon>Syngnathiformes</taxon>
        <taxon>Syngnathoidei</taxon>
        <taxon>Syngnathidae</taxon>
        <taxon>Hippocampus</taxon>
    </lineage>
</organism>
<dbReference type="GO" id="GO:0000145">
    <property type="term" value="C:exocyst"/>
    <property type="evidence" value="ECO:0007669"/>
    <property type="project" value="InterPro"/>
</dbReference>
<dbReference type="CTD" id="569366"/>
<name>A0A3Q2YGI4_HIPCM</name>